<dbReference type="AlphaFoldDB" id="A0AAE9Y5S0"/>
<keyword evidence="2" id="KW-0472">Membrane</keyword>
<feature type="domain" description="DUF3566" evidence="3">
    <location>
        <begin position="71"/>
        <end position="179"/>
    </location>
</feature>
<name>A0AAE9Y5S0_9ACTN</name>
<evidence type="ECO:0000313" key="4">
    <source>
        <dbReference type="EMBL" id="WCO67114.1"/>
    </source>
</evidence>
<evidence type="ECO:0000256" key="1">
    <source>
        <dbReference type="SAM" id="MobiDB-lite"/>
    </source>
</evidence>
<dbReference type="KEGG" id="ima:PO878_00040"/>
<dbReference type="Proteomes" id="UP001216390">
    <property type="component" value="Chromosome"/>
</dbReference>
<keyword evidence="5" id="KW-1185">Reference proteome</keyword>
<accession>A0AAE9Y5S0</accession>
<keyword evidence="2" id="KW-0812">Transmembrane</keyword>
<gene>
    <name evidence="4" type="ORF">PO878_00040</name>
</gene>
<dbReference type="Pfam" id="PF12089">
    <property type="entry name" value="DUF3566"/>
    <property type="match status" value="1"/>
</dbReference>
<feature type="transmembrane region" description="Helical" evidence="2">
    <location>
        <begin position="143"/>
        <end position="168"/>
    </location>
</feature>
<reference evidence="4" key="1">
    <citation type="submission" date="2023-01" db="EMBL/GenBank/DDBJ databases">
        <title>The diversity of Class Acidimicrobiia in South China Sea sediment environments and the proposal of Iamia marina sp. nov., a novel species of the genus Iamia.</title>
        <authorList>
            <person name="He Y."/>
            <person name="Tian X."/>
        </authorList>
    </citation>
    <scope>NUCLEOTIDE SEQUENCE</scope>
    <source>
        <strain evidence="4">DSM 19957</strain>
    </source>
</reference>
<dbReference type="RefSeq" id="WP_272736636.1">
    <property type="nucleotide sequence ID" value="NZ_CP116942.1"/>
</dbReference>
<feature type="region of interest" description="Disordered" evidence="1">
    <location>
        <begin position="1"/>
        <end position="67"/>
    </location>
</feature>
<organism evidence="4 5">
    <name type="scientific">Iamia majanohamensis</name>
    <dbReference type="NCBI Taxonomy" id="467976"/>
    <lineage>
        <taxon>Bacteria</taxon>
        <taxon>Bacillati</taxon>
        <taxon>Actinomycetota</taxon>
        <taxon>Acidimicrobiia</taxon>
        <taxon>Acidimicrobiales</taxon>
        <taxon>Iamiaceae</taxon>
        <taxon>Iamia</taxon>
    </lineage>
</organism>
<protein>
    <submittedName>
        <fullName evidence="4">DUF3566 domain-containing protein</fullName>
    </submittedName>
</protein>
<feature type="transmembrane region" description="Helical" evidence="2">
    <location>
        <begin position="88"/>
        <end position="111"/>
    </location>
</feature>
<proteinExistence type="predicted"/>
<evidence type="ECO:0000256" key="2">
    <source>
        <dbReference type="SAM" id="Phobius"/>
    </source>
</evidence>
<dbReference type="InterPro" id="IPR021949">
    <property type="entry name" value="DUF3566_TM"/>
</dbReference>
<evidence type="ECO:0000259" key="3">
    <source>
        <dbReference type="Pfam" id="PF12089"/>
    </source>
</evidence>
<evidence type="ECO:0000313" key="5">
    <source>
        <dbReference type="Proteomes" id="UP001216390"/>
    </source>
</evidence>
<sequence>MSVESGLGAPVEKRAGGGEPASAPPSREPLITRARPRRERRAERQRSDALAEAVSPPSFRGRGGRPRRQGRRVRRVVRRIELWSVLKISLVFNVVMLGIALGSVALLWGLANTTGLVDDLEGFLRDSGFEDFRFQGDRMFRQVAFIGAVGALAFSVFTVLATALVNLISELTGGIRVVVIEEIVDRREPRTPPPARDVPVAPARERPRSAFPEVDPPRPTGPRGPSSHPPSGGPPVGPPTAWPGSGPADPAPTPDPEGTGTTTGPR</sequence>
<feature type="compositionally biased region" description="Basic and acidic residues" evidence="1">
    <location>
        <begin position="40"/>
        <end position="49"/>
    </location>
</feature>
<feature type="compositionally biased region" description="Low complexity" evidence="1">
    <location>
        <begin position="256"/>
        <end position="266"/>
    </location>
</feature>
<feature type="compositionally biased region" description="Pro residues" evidence="1">
    <location>
        <begin position="217"/>
        <end position="241"/>
    </location>
</feature>
<dbReference type="EMBL" id="CP116942">
    <property type="protein sequence ID" value="WCO67114.1"/>
    <property type="molecule type" value="Genomic_DNA"/>
</dbReference>
<keyword evidence="2" id="KW-1133">Transmembrane helix</keyword>
<feature type="region of interest" description="Disordered" evidence="1">
    <location>
        <begin position="188"/>
        <end position="266"/>
    </location>
</feature>